<feature type="region of interest" description="Disordered" evidence="1">
    <location>
        <begin position="67"/>
        <end position="117"/>
    </location>
</feature>
<sequence length="117" mass="13992">MVGPAGYWHHLRHNSGKLFACIFGDNPYVEENTRYMYTYSTKPKHPDCPFPLVITSSIGHEEFFLVHPHRHRPRHRPDGDRGRRRRPRRERRVFARREEEQHGEQEIGRGRALIARI</sequence>
<comment type="caution">
    <text evidence="2">The sequence shown here is derived from an EMBL/GenBank/DDBJ whole genome shotgun (WGS) entry which is preliminary data.</text>
</comment>
<proteinExistence type="predicted"/>
<dbReference type="AlphaFoldDB" id="A0A433DP69"/>
<dbReference type="Proteomes" id="UP000268093">
    <property type="component" value="Unassembled WGS sequence"/>
</dbReference>
<reference evidence="2 3" key="1">
    <citation type="journal article" date="2018" name="New Phytol.">
        <title>Phylogenomics of Endogonaceae and evolution of mycorrhizas within Mucoromycota.</title>
        <authorList>
            <person name="Chang Y."/>
            <person name="Desiro A."/>
            <person name="Na H."/>
            <person name="Sandor L."/>
            <person name="Lipzen A."/>
            <person name="Clum A."/>
            <person name="Barry K."/>
            <person name="Grigoriev I.V."/>
            <person name="Martin F.M."/>
            <person name="Stajich J.E."/>
            <person name="Smith M.E."/>
            <person name="Bonito G."/>
            <person name="Spatafora J.W."/>
        </authorList>
    </citation>
    <scope>NUCLEOTIDE SEQUENCE [LARGE SCALE GENOMIC DNA]</scope>
    <source>
        <strain evidence="2 3">GMNB39</strain>
    </source>
</reference>
<accession>A0A433DP69</accession>
<name>A0A433DP69_9FUNG</name>
<keyword evidence="3" id="KW-1185">Reference proteome</keyword>
<evidence type="ECO:0000313" key="3">
    <source>
        <dbReference type="Proteomes" id="UP000268093"/>
    </source>
</evidence>
<feature type="compositionally biased region" description="Basic residues" evidence="1">
    <location>
        <begin position="82"/>
        <end position="91"/>
    </location>
</feature>
<evidence type="ECO:0000313" key="2">
    <source>
        <dbReference type="EMBL" id="RUP52476.1"/>
    </source>
</evidence>
<gene>
    <name evidence="2" type="ORF">BC936DRAFT_144043</name>
</gene>
<feature type="compositionally biased region" description="Basic and acidic residues" evidence="1">
    <location>
        <begin position="92"/>
        <end position="109"/>
    </location>
</feature>
<evidence type="ECO:0000256" key="1">
    <source>
        <dbReference type="SAM" id="MobiDB-lite"/>
    </source>
</evidence>
<organism evidence="2 3">
    <name type="scientific">Jimgerdemannia flammicorona</name>
    <dbReference type="NCBI Taxonomy" id="994334"/>
    <lineage>
        <taxon>Eukaryota</taxon>
        <taxon>Fungi</taxon>
        <taxon>Fungi incertae sedis</taxon>
        <taxon>Mucoromycota</taxon>
        <taxon>Mucoromycotina</taxon>
        <taxon>Endogonomycetes</taxon>
        <taxon>Endogonales</taxon>
        <taxon>Endogonaceae</taxon>
        <taxon>Jimgerdemannia</taxon>
    </lineage>
</organism>
<dbReference type="EMBL" id="RBNI01000003">
    <property type="protein sequence ID" value="RUP52476.1"/>
    <property type="molecule type" value="Genomic_DNA"/>
</dbReference>
<protein>
    <submittedName>
        <fullName evidence="2">Uncharacterized protein</fullName>
    </submittedName>
</protein>